<evidence type="ECO:0000313" key="1">
    <source>
        <dbReference type="Proteomes" id="UP000694861"/>
    </source>
</evidence>
<dbReference type="GeneID" id="103344414"/>
<keyword evidence="1" id="KW-1185">Reference proteome</keyword>
<evidence type="ECO:0000313" key="2">
    <source>
        <dbReference type="RefSeq" id="XP_008246230.2"/>
    </source>
</evidence>
<reference evidence="1" key="1">
    <citation type="journal article" date="2012" name="Nat. Commun.">
        <title>The genome of Prunus mume.</title>
        <authorList>
            <person name="Zhang Q."/>
            <person name="Chen W."/>
            <person name="Sun L."/>
            <person name="Zhao F."/>
            <person name="Huang B."/>
            <person name="Yang W."/>
            <person name="Tao Y."/>
            <person name="Wang J."/>
            <person name="Yuan Z."/>
            <person name="Fan G."/>
            <person name="Xing Z."/>
            <person name="Han C."/>
            <person name="Pan H."/>
            <person name="Zhong X."/>
            <person name="Shi W."/>
            <person name="Liang X."/>
            <person name="Du D."/>
            <person name="Sun F."/>
            <person name="Xu Z."/>
            <person name="Hao R."/>
            <person name="Lv T."/>
            <person name="Lv Y."/>
            <person name="Zheng Z."/>
            <person name="Sun M."/>
            <person name="Luo L."/>
            <person name="Cai M."/>
            <person name="Gao Y."/>
            <person name="Wang J."/>
            <person name="Yin Y."/>
            <person name="Xu X."/>
            <person name="Cheng T."/>
            <person name="Wang J."/>
        </authorList>
    </citation>
    <scope>NUCLEOTIDE SEQUENCE [LARGE SCALE GENOMIC DNA]</scope>
</reference>
<feature type="non-terminal residue" evidence="2">
    <location>
        <position position="102"/>
    </location>
</feature>
<protein>
    <submittedName>
        <fullName evidence="2">Uncharacterized protein LOC103344414</fullName>
    </submittedName>
</protein>
<dbReference type="PANTHER" id="PTHR13366">
    <property type="entry name" value="MALARIA ANTIGEN-RELATED"/>
    <property type="match status" value="1"/>
</dbReference>
<dbReference type="PANTHER" id="PTHR13366:SF0">
    <property type="entry name" value="HEAT REPEAT-CONTAINING PROTEIN 6"/>
    <property type="match status" value="1"/>
</dbReference>
<dbReference type="Proteomes" id="UP000694861">
    <property type="component" value="Unplaced"/>
</dbReference>
<name>A0ABM0PXU3_PRUMU</name>
<dbReference type="InterPro" id="IPR052107">
    <property type="entry name" value="HEAT6"/>
</dbReference>
<accession>A0ABM0PXU3</accession>
<sequence length="102" mass="11096">MLLIEISNGFDEAKKKAGVLCTLFQFSEQVTNPTICFEALQALRAVSHNYPSIMCSCWKQISAMVYGLLRAATPEVPAGSWKGHTGNFVGFLGEKVITAAIK</sequence>
<organism evidence="1 2">
    <name type="scientific">Prunus mume</name>
    <name type="common">Japanese apricot</name>
    <name type="synonym">Armeniaca mume</name>
    <dbReference type="NCBI Taxonomy" id="102107"/>
    <lineage>
        <taxon>Eukaryota</taxon>
        <taxon>Viridiplantae</taxon>
        <taxon>Streptophyta</taxon>
        <taxon>Embryophyta</taxon>
        <taxon>Tracheophyta</taxon>
        <taxon>Spermatophyta</taxon>
        <taxon>Magnoliopsida</taxon>
        <taxon>eudicotyledons</taxon>
        <taxon>Gunneridae</taxon>
        <taxon>Pentapetalae</taxon>
        <taxon>rosids</taxon>
        <taxon>fabids</taxon>
        <taxon>Rosales</taxon>
        <taxon>Rosaceae</taxon>
        <taxon>Amygdaloideae</taxon>
        <taxon>Amygdaleae</taxon>
        <taxon>Prunus</taxon>
    </lineage>
</organism>
<reference evidence="2" key="2">
    <citation type="submission" date="2025-08" db="UniProtKB">
        <authorList>
            <consortium name="RefSeq"/>
        </authorList>
    </citation>
    <scope>IDENTIFICATION</scope>
</reference>
<gene>
    <name evidence="2" type="primary">LOC103344414</name>
</gene>
<dbReference type="RefSeq" id="XP_008246230.2">
    <property type="nucleotide sequence ID" value="XM_008248008.2"/>
</dbReference>
<proteinExistence type="predicted"/>